<evidence type="ECO:0000256" key="2">
    <source>
        <dbReference type="ARBA" id="ARBA00022553"/>
    </source>
</evidence>
<gene>
    <name evidence="4" type="ORF">EPUS_06457</name>
</gene>
<dbReference type="PANTHER" id="PTHR43439:SF2">
    <property type="entry name" value="ENZYME, PUTATIVE (JCVI)-RELATED"/>
    <property type="match status" value="1"/>
</dbReference>
<feature type="domain" description="AMP-dependent synthetase/ligase" evidence="3">
    <location>
        <begin position="24"/>
        <end position="267"/>
    </location>
</feature>
<dbReference type="GeneID" id="19241397"/>
<proteinExistence type="predicted"/>
<dbReference type="RefSeq" id="XP_007785472.1">
    <property type="nucleotide sequence ID" value="XM_007787282.1"/>
</dbReference>
<keyword evidence="1" id="KW-0596">Phosphopantetheine</keyword>
<organism evidence="4 5">
    <name type="scientific">Endocarpon pusillum (strain Z07020 / HMAS-L-300199)</name>
    <name type="common">Lichen-forming fungus</name>
    <dbReference type="NCBI Taxonomy" id="1263415"/>
    <lineage>
        <taxon>Eukaryota</taxon>
        <taxon>Fungi</taxon>
        <taxon>Dikarya</taxon>
        <taxon>Ascomycota</taxon>
        <taxon>Pezizomycotina</taxon>
        <taxon>Eurotiomycetes</taxon>
        <taxon>Chaetothyriomycetidae</taxon>
        <taxon>Verrucariales</taxon>
        <taxon>Verrucariaceae</taxon>
        <taxon>Endocarpon</taxon>
    </lineage>
</organism>
<evidence type="ECO:0000313" key="4">
    <source>
        <dbReference type="EMBL" id="ERF77177.1"/>
    </source>
</evidence>
<dbReference type="OrthoDB" id="429813at2759"/>
<dbReference type="EMBL" id="KE720649">
    <property type="protein sequence ID" value="ERF77177.1"/>
    <property type="molecule type" value="Genomic_DNA"/>
</dbReference>
<dbReference type="InterPro" id="IPR000873">
    <property type="entry name" value="AMP-dep_synth/lig_dom"/>
</dbReference>
<dbReference type="Proteomes" id="UP000019373">
    <property type="component" value="Unassembled WGS sequence"/>
</dbReference>
<evidence type="ECO:0000313" key="5">
    <source>
        <dbReference type="Proteomes" id="UP000019373"/>
    </source>
</evidence>
<keyword evidence="5" id="KW-1185">Reference proteome</keyword>
<dbReference type="AlphaFoldDB" id="U1GHM8"/>
<dbReference type="Pfam" id="PF23562">
    <property type="entry name" value="AMP-binding_C_3"/>
    <property type="match status" value="1"/>
</dbReference>
<name>U1GHM8_ENDPU</name>
<dbReference type="HOGENOM" id="CLU_002220_3_1_1"/>
<dbReference type="SUPFAM" id="SSF56801">
    <property type="entry name" value="Acetyl-CoA synthetase-like"/>
    <property type="match status" value="1"/>
</dbReference>
<dbReference type="eggNOG" id="KOG1178">
    <property type="taxonomic scope" value="Eukaryota"/>
</dbReference>
<sequence length="467" mass="52463">MAMPHNLAAPLNYGKRLLPVLVDEIAATDPERTFVSTPRSSDLADGFIDISYCEFAKAVNRCAWWLRKELGEHTEQKTVLYLGPLDLRYLIIILETAKAGHIVFLSSHRNSLEAHLSLLQRSGCQTVRLPSRPPIIIKQILNARHMQTINTPGVDFFMNDFDSVEPFPFTLTWEEAKNKPFCILYTLGSMGIHKLVFVTYGTFACNDAHQPVPSLGGKPTLISFYKGKRLFLALPLFHAASLNFSLGLNVLSGFTCVLPPPEPLTADVANQIFTHGSCETALHPLEVNEDPADWQYLTISRFLGHTFRLGRDGLYELVIVRQKQCEPFQCVFATFPDMQEFAVGDLFEPHPRRPESWIFKARTDDIIAFTTAEKLNPITMESVIFANPKVRSAIIGGQAEFQASLLLEPKVHPKTAAEQEQFIKEMWPSIAQANRDCPAHGRIMKGFVMLTNPDKPMPRAGKDTVQR</sequence>
<dbReference type="InterPro" id="IPR051414">
    <property type="entry name" value="Adenylate-forming_Reductase"/>
</dbReference>
<protein>
    <recommendedName>
        <fullName evidence="3">AMP-dependent synthetase/ligase domain-containing protein</fullName>
    </recommendedName>
</protein>
<keyword evidence="2" id="KW-0597">Phosphoprotein</keyword>
<evidence type="ECO:0000256" key="1">
    <source>
        <dbReference type="ARBA" id="ARBA00022450"/>
    </source>
</evidence>
<accession>U1GHM8</accession>
<dbReference type="PANTHER" id="PTHR43439">
    <property type="entry name" value="PHENYLACETATE-COENZYME A LIGASE"/>
    <property type="match status" value="1"/>
</dbReference>
<evidence type="ECO:0000259" key="3">
    <source>
        <dbReference type="Pfam" id="PF00501"/>
    </source>
</evidence>
<reference evidence="5" key="1">
    <citation type="journal article" date="2014" name="BMC Genomics">
        <title>Genome characteristics reveal the impact of lichenization on lichen-forming fungus Endocarpon pusillum Hedwig (Verrucariales, Ascomycota).</title>
        <authorList>
            <person name="Wang Y.-Y."/>
            <person name="Liu B."/>
            <person name="Zhang X.-Y."/>
            <person name="Zhou Q.-M."/>
            <person name="Zhang T."/>
            <person name="Li H."/>
            <person name="Yu Y.-F."/>
            <person name="Zhang X.-L."/>
            <person name="Hao X.-Y."/>
            <person name="Wang M."/>
            <person name="Wang L."/>
            <person name="Wei J.-C."/>
        </authorList>
    </citation>
    <scope>NUCLEOTIDE SEQUENCE [LARGE SCALE GENOMIC DNA]</scope>
    <source>
        <strain evidence="5">Z07020 / HMAS-L-300199</strain>
    </source>
</reference>
<dbReference type="Pfam" id="PF00501">
    <property type="entry name" value="AMP-binding"/>
    <property type="match status" value="1"/>
</dbReference>
<dbReference type="Gene3D" id="3.40.50.12780">
    <property type="entry name" value="N-terminal domain of ligase-like"/>
    <property type="match status" value="1"/>
</dbReference>
<dbReference type="OMA" id="DYVYLAH"/>
<dbReference type="InterPro" id="IPR042099">
    <property type="entry name" value="ANL_N_sf"/>
</dbReference>